<dbReference type="EMBL" id="PETS01000105">
    <property type="protein sequence ID" value="PIV50789.1"/>
    <property type="molecule type" value="Genomic_DNA"/>
</dbReference>
<evidence type="ECO:0000313" key="2">
    <source>
        <dbReference type="Proteomes" id="UP000228896"/>
    </source>
</evidence>
<gene>
    <name evidence="1" type="ORF">COS18_04110</name>
</gene>
<reference evidence="2" key="1">
    <citation type="submission" date="2017-09" db="EMBL/GenBank/DDBJ databases">
        <title>Depth-based differentiation of microbial function through sediment-hosted aquifers and enrichment of novel symbionts in the deep terrestrial subsurface.</title>
        <authorList>
            <person name="Probst A.J."/>
            <person name="Ladd B."/>
            <person name="Jarett J.K."/>
            <person name="Geller-Mcgrath D.E."/>
            <person name="Sieber C.M.K."/>
            <person name="Emerson J.B."/>
            <person name="Anantharaman K."/>
            <person name="Thomas B.C."/>
            <person name="Malmstrom R."/>
            <person name="Stieglmeier M."/>
            <person name="Klingl A."/>
            <person name="Woyke T."/>
            <person name="Ryan C.M."/>
            <person name="Banfield J.F."/>
        </authorList>
    </citation>
    <scope>NUCLEOTIDE SEQUENCE [LARGE SCALE GENOMIC DNA]</scope>
</reference>
<dbReference type="AlphaFoldDB" id="A0A2M7DLZ1"/>
<proteinExistence type="predicted"/>
<sequence length="69" mass="7373">MARLVNKFLTKFGGGTPEANPAFAGCYGARNESEAGIPCLPAGRFAPNPSMRELNKILLHDIVKAEGKQ</sequence>
<name>A0A2M7DLZ1_9BACT</name>
<comment type="caution">
    <text evidence="1">The sequence shown here is derived from an EMBL/GenBank/DDBJ whole genome shotgun (WGS) entry which is preliminary data.</text>
</comment>
<dbReference type="Proteomes" id="UP000228896">
    <property type="component" value="Unassembled WGS sequence"/>
</dbReference>
<accession>A0A2M7DLZ1</accession>
<evidence type="ECO:0000313" key="1">
    <source>
        <dbReference type="EMBL" id="PIV50789.1"/>
    </source>
</evidence>
<protein>
    <submittedName>
        <fullName evidence="1">Uncharacterized protein</fullName>
    </submittedName>
</protein>
<organism evidence="1 2">
    <name type="scientific">Candidatus Falkowbacteria bacterium CG02_land_8_20_14_3_00_36_14</name>
    <dbReference type="NCBI Taxonomy" id="1974560"/>
    <lineage>
        <taxon>Bacteria</taxon>
        <taxon>Candidatus Falkowiibacteriota</taxon>
    </lineage>
</organism>